<dbReference type="InterPro" id="IPR052384">
    <property type="entry name" value="TMTC_O-mannosyltransferase"/>
</dbReference>
<dbReference type="InParanoid" id="A0A1S0TSX8"/>
<dbReference type="KEGG" id="loa:LOAG_08742"/>
<dbReference type="EMBL" id="JH712394">
    <property type="protein sequence ID" value="EFO19749.1"/>
    <property type="molecule type" value="Genomic_DNA"/>
</dbReference>
<protein>
    <submittedName>
        <fullName evidence="2">Uncharacterized protein</fullName>
    </submittedName>
</protein>
<reference evidence="2" key="1">
    <citation type="submission" date="2012-04" db="EMBL/GenBank/DDBJ databases">
        <title>The Genome Sequence of Loa loa.</title>
        <authorList>
            <consortium name="The Broad Institute Genome Sequencing Platform"/>
            <consortium name="Broad Institute Genome Sequencing Center for Infectious Disease"/>
            <person name="Nutman T.B."/>
            <person name="Fink D.L."/>
            <person name="Russ C."/>
            <person name="Young S."/>
            <person name="Zeng Q."/>
            <person name="Gargeya S."/>
            <person name="Alvarado L."/>
            <person name="Berlin A."/>
            <person name="Chapman S.B."/>
            <person name="Chen Z."/>
            <person name="Freedman E."/>
            <person name="Gellesch M."/>
            <person name="Goldberg J."/>
            <person name="Griggs A."/>
            <person name="Gujja S."/>
            <person name="Heilman E.R."/>
            <person name="Heiman D."/>
            <person name="Howarth C."/>
            <person name="Mehta T."/>
            <person name="Neiman D."/>
            <person name="Pearson M."/>
            <person name="Roberts A."/>
            <person name="Saif S."/>
            <person name="Shea T."/>
            <person name="Shenoy N."/>
            <person name="Sisk P."/>
            <person name="Stolte C."/>
            <person name="Sykes S."/>
            <person name="White J."/>
            <person name="Yandava C."/>
            <person name="Haas B."/>
            <person name="Henn M.R."/>
            <person name="Nusbaum C."/>
            <person name="Birren B."/>
        </authorList>
    </citation>
    <scope>NUCLEOTIDE SEQUENCE [LARGE SCALE GENOMIC DNA]</scope>
</reference>
<dbReference type="AlphaFoldDB" id="A0A1S0TSX8"/>
<organism evidence="2">
    <name type="scientific">Loa loa</name>
    <name type="common">Eye worm</name>
    <name type="synonym">Filaria loa</name>
    <dbReference type="NCBI Taxonomy" id="7209"/>
    <lineage>
        <taxon>Eukaryota</taxon>
        <taxon>Metazoa</taxon>
        <taxon>Ecdysozoa</taxon>
        <taxon>Nematoda</taxon>
        <taxon>Chromadorea</taxon>
        <taxon>Rhabditida</taxon>
        <taxon>Spirurina</taxon>
        <taxon>Spiruromorpha</taxon>
        <taxon>Filarioidea</taxon>
        <taxon>Onchocercidae</taxon>
        <taxon>Loa</taxon>
    </lineage>
</organism>
<feature type="transmembrane region" description="Helical" evidence="1">
    <location>
        <begin position="38"/>
        <end position="60"/>
    </location>
</feature>
<dbReference type="OrthoDB" id="19588at2759"/>
<name>A0A1S0TSX8_LOALO</name>
<dbReference type="GeneID" id="9946171"/>
<gene>
    <name evidence="2" type="ORF">LOAG_08742</name>
</gene>
<keyword evidence="1" id="KW-0472">Membrane</keyword>
<sequence length="213" mass="24565">MVNFDIKFHGKEREKKKLIRINYAVSGLHTTTYHIVNIILHAIICAVLYKIIINLSIIFYGKYPSRIAFRVSLLFAVHPIHSEAPLCATFDIFASNISPIRFFIVFRKRMDDYGSNNKIDRSTQRYCECIHRASIIFGHFYVITFLPASNIFVTVGFVIAERVLYLPSVAFCIIAVSIYERIEEVMTRNKTENILKSVTTIVFVILLAKSYKV</sequence>
<feature type="transmembrane region" description="Helical" evidence="1">
    <location>
        <begin position="140"/>
        <end position="159"/>
    </location>
</feature>
<dbReference type="RefSeq" id="XP_003144320.1">
    <property type="nucleotide sequence ID" value="XM_003144272.1"/>
</dbReference>
<evidence type="ECO:0000256" key="1">
    <source>
        <dbReference type="SAM" id="Phobius"/>
    </source>
</evidence>
<dbReference type="CTD" id="9946171"/>
<keyword evidence="1" id="KW-1133">Transmembrane helix</keyword>
<proteinExistence type="predicted"/>
<dbReference type="PANTHER" id="PTHR44216">
    <property type="entry name" value="PROTEIN O-MANNOSYL-TRANSFERASE TMTC2"/>
    <property type="match status" value="1"/>
</dbReference>
<keyword evidence="1" id="KW-0812">Transmembrane</keyword>
<dbReference type="PANTHER" id="PTHR44216:SF3">
    <property type="entry name" value="PROTEIN O-MANNOSYL-TRANSFERASE TMTC2"/>
    <property type="match status" value="1"/>
</dbReference>
<accession>A0A1S0TSX8</accession>
<feature type="transmembrane region" description="Helical" evidence="1">
    <location>
        <begin position="165"/>
        <end position="182"/>
    </location>
</feature>
<evidence type="ECO:0000313" key="2">
    <source>
        <dbReference type="EMBL" id="EFO19749.1"/>
    </source>
</evidence>